<dbReference type="InParanoid" id="A0A0C2XQP2"/>
<evidence type="ECO:0000313" key="14">
    <source>
        <dbReference type="EMBL" id="KIL71498.1"/>
    </source>
</evidence>
<dbReference type="PANTHER" id="PTHR38011:SF7">
    <property type="entry name" value="2,5-DIAMINO-6-RIBOSYLAMINO-4(3H)-PYRIMIDINONE 5'-PHOSPHATE REDUCTASE"/>
    <property type="match status" value="1"/>
</dbReference>
<dbReference type="SUPFAM" id="SSF53597">
    <property type="entry name" value="Dihydrofolate reductase-like"/>
    <property type="match status" value="1"/>
</dbReference>
<feature type="domain" description="Bacterial bifunctional deaminase-reductase C-terminal" evidence="13">
    <location>
        <begin position="20"/>
        <end position="231"/>
    </location>
</feature>
<comment type="similarity">
    <text evidence="3">Belongs to the HTP reductase family.</text>
</comment>
<evidence type="ECO:0000259" key="13">
    <source>
        <dbReference type="Pfam" id="PF01872"/>
    </source>
</evidence>
<reference evidence="14 15" key="1">
    <citation type="submission" date="2014-04" db="EMBL/GenBank/DDBJ databases">
        <title>Evolutionary Origins and Diversification of the Mycorrhizal Mutualists.</title>
        <authorList>
            <consortium name="DOE Joint Genome Institute"/>
            <consortium name="Mycorrhizal Genomics Consortium"/>
            <person name="Kohler A."/>
            <person name="Kuo A."/>
            <person name="Nagy L.G."/>
            <person name="Floudas D."/>
            <person name="Copeland A."/>
            <person name="Barry K.W."/>
            <person name="Cichocki N."/>
            <person name="Veneault-Fourrey C."/>
            <person name="LaButti K."/>
            <person name="Lindquist E.A."/>
            <person name="Lipzen A."/>
            <person name="Lundell T."/>
            <person name="Morin E."/>
            <person name="Murat C."/>
            <person name="Riley R."/>
            <person name="Ohm R."/>
            <person name="Sun H."/>
            <person name="Tunlid A."/>
            <person name="Henrissat B."/>
            <person name="Grigoriev I.V."/>
            <person name="Hibbett D.S."/>
            <person name="Martin F."/>
        </authorList>
    </citation>
    <scope>NUCLEOTIDE SEQUENCE [LARGE SCALE GENOMIC DNA]</scope>
    <source>
        <strain evidence="14 15">Koide BX008</strain>
    </source>
</reference>
<evidence type="ECO:0000256" key="9">
    <source>
        <dbReference type="ARBA" id="ARBA00030073"/>
    </source>
</evidence>
<keyword evidence="15" id="KW-1185">Reference proteome</keyword>
<dbReference type="EMBL" id="KN818222">
    <property type="protein sequence ID" value="KIL71498.1"/>
    <property type="molecule type" value="Genomic_DNA"/>
</dbReference>
<dbReference type="Proteomes" id="UP000054549">
    <property type="component" value="Unassembled WGS sequence"/>
</dbReference>
<comment type="catalytic activity">
    <reaction evidence="12">
        <text>2,5-diamino-6-(1-D-ribitylamino)pyrimidin-4(3H)-one 5'-phosphate + NADP(+) = 2,5-diamino-6-(1-D-ribosylamino)pyrimidin-4(3H)-one 5'-phosphate + NADPH + H(+)</text>
        <dbReference type="Rhea" id="RHEA:27278"/>
        <dbReference type="ChEBI" id="CHEBI:15378"/>
        <dbReference type="ChEBI" id="CHEBI:57783"/>
        <dbReference type="ChEBI" id="CHEBI:58349"/>
        <dbReference type="ChEBI" id="CHEBI:58890"/>
        <dbReference type="ChEBI" id="CHEBI:59545"/>
        <dbReference type="EC" id="1.1.1.302"/>
    </reaction>
</comment>
<dbReference type="FunCoup" id="A0A0C2XQP2">
    <property type="interactions" value="119"/>
</dbReference>
<gene>
    <name evidence="14" type="ORF">M378DRAFT_94082</name>
</gene>
<protein>
    <recommendedName>
        <fullName evidence="5">2,5-diamino-6-ribosylamino-4(3H)-pyrimidinone 5'-phosphate reductase</fullName>
        <ecNumber evidence="4">1.1.1.302</ecNumber>
    </recommendedName>
    <alternativeName>
        <fullName evidence="10">2,5-diamino-6-(5-phospho-D-ribosylamino)pyrimidin-4(3H)-one reductase</fullName>
    </alternativeName>
    <alternativeName>
        <fullName evidence="9">2,5-diamino-6-ribitylamino-4(3H)-pyrimidinone 5'-phosphate synthase</fullName>
    </alternativeName>
</protein>
<sequence>MPRQFLQSLFGRLSTPDTRPVVTLTFAQSLDAKIGGKDSQQLLSGKESMLMTHWMRSFHDAILIGIGTALNDNPQLNTRLLLPQDQRHLPRPIILDSTLRLSPDCKLLTNYRAQKGRRPYIIAADTFLDDVNWKSRRATLEAAGARILTVPLQGDLLHFPSILKSLRDLAITSLMIEGGARVISSLLTTHPDLIDIIVITVAPLLVGDQGVAYHGGLAPSQFKHLATHVVGTDSIVTLAAHNLLSI</sequence>
<dbReference type="AlphaFoldDB" id="A0A0C2XQP2"/>
<comment type="catalytic activity">
    <reaction evidence="11">
        <text>2,5-diamino-6-(1-D-ribitylamino)pyrimidin-4(3H)-one 5'-phosphate + NAD(+) = 2,5-diamino-6-(1-D-ribosylamino)pyrimidin-4(3H)-one 5'-phosphate + NADH + H(+)</text>
        <dbReference type="Rhea" id="RHEA:27274"/>
        <dbReference type="ChEBI" id="CHEBI:15378"/>
        <dbReference type="ChEBI" id="CHEBI:57540"/>
        <dbReference type="ChEBI" id="CHEBI:57945"/>
        <dbReference type="ChEBI" id="CHEBI:58890"/>
        <dbReference type="ChEBI" id="CHEBI:59545"/>
        <dbReference type="EC" id="1.1.1.302"/>
    </reaction>
</comment>
<evidence type="ECO:0000256" key="8">
    <source>
        <dbReference type="ARBA" id="ARBA00023002"/>
    </source>
</evidence>
<dbReference type="HOGENOM" id="CLU_036590_6_0_1"/>
<evidence type="ECO:0000256" key="11">
    <source>
        <dbReference type="ARBA" id="ARBA00047550"/>
    </source>
</evidence>
<dbReference type="InterPro" id="IPR002734">
    <property type="entry name" value="RibDG_C"/>
</dbReference>
<dbReference type="InterPro" id="IPR050765">
    <property type="entry name" value="Riboflavin_Biosynth_HTPR"/>
</dbReference>
<comment type="pathway">
    <text evidence="2">Cofactor biosynthesis; riboflavin biosynthesis.</text>
</comment>
<dbReference type="Gene3D" id="3.40.430.10">
    <property type="entry name" value="Dihydrofolate Reductase, subunit A"/>
    <property type="match status" value="1"/>
</dbReference>
<keyword evidence="6" id="KW-0686">Riboflavin biosynthesis</keyword>
<name>A0A0C2XQP2_AMAMK</name>
<evidence type="ECO:0000256" key="6">
    <source>
        <dbReference type="ARBA" id="ARBA00022619"/>
    </source>
</evidence>
<evidence type="ECO:0000256" key="2">
    <source>
        <dbReference type="ARBA" id="ARBA00005104"/>
    </source>
</evidence>
<comment type="function">
    <text evidence="1">Catalyzes an early step in riboflavin biosynthesis, the NADPH-dependent reduction of the ribose side chain of 2,5-diamino-6-ribosylamino-4(3H)-pyrimidinone 5'-phosphate, yielding 2,5-diamino-6-ribitylamino-4(3H)-pyrimidinone 5'-phosphate.</text>
</comment>
<dbReference type="EC" id="1.1.1.302" evidence="4"/>
<evidence type="ECO:0000256" key="4">
    <source>
        <dbReference type="ARBA" id="ARBA00012851"/>
    </source>
</evidence>
<keyword evidence="8" id="KW-0560">Oxidoreductase</keyword>
<dbReference type="OrthoDB" id="5432at2759"/>
<evidence type="ECO:0000256" key="3">
    <source>
        <dbReference type="ARBA" id="ARBA00009723"/>
    </source>
</evidence>
<accession>A0A0C2XQP2</accession>
<keyword evidence="7" id="KW-0521">NADP</keyword>
<proteinExistence type="inferred from homology"/>
<evidence type="ECO:0000256" key="7">
    <source>
        <dbReference type="ARBA" id="ARBA00022857"/>
    </source>
</evidence>
<dbReference type="PANTHER" id="PTHR38011">
    <property type="entry name" value="DIHYDROFOLATE REDUCTASE FAMILY PROTEIN (AFU_ORTHOLOGUE AFUA_8G06820)"/>
    <property type="match status" value="1"/>
</dbReference>
<dbReference type="InterPro" id="IPR024072">
    <property type="entry name" value="DHFR-like_dom_sf"/>
</dbReference>
<evidence type="ECO:0000256" key="10">
    <source>
        <dbReference type="ARBA" id="ARBA00031630"/>
    </source>
</evidence>
<organism evidence="14 15">
    <name type="scientific">Amanita muscaria (strain Koide BX008)</name>
    <dbReference type="NCBI Taxonomy" id="946122"/>
    <lineage>
        <taxon>Eukaryota</taxon>
        <taxon>Fungi</taxon>
        <taxon>Dikarya</taxon>
        <taxon>Basidiomycota</taxon>
        <taxon>Agaricomycotina</taxon>
        <taxon>Agaricomycetes</taxon>
        <taxon>Agaricomycetidae</taxon>
        <taxon>Agaricales</taxon>
        <taxon>Pluteineae</taxon>
        <taxon>Amanitaceae</taxon>
        <taxon>Amanita</taxon>
    </lineage>
</organism>
<evidence type="ECO:0000256" key="1">
    <source>
        <dbReference type="ARBA" id="ARBA00003555"/>
    </source>
</evidence>
<dbReference type="GO" id="GO:0009231">
    <property type="term" value="P:riboflavin biosynthetic process"/>
    <property type="evidence" value="ECO:0007669"/>
    <property type="project" value="UniProtKB-KW"/>
</dbReference>
<dbReference type="Pfam" id="PF01872">
    <property type="entry name" value="RibD_C"/>
    <property type="match status" value="1"/>
</dbReference>
<dbReference type="STRING" id="946122.A0A0C2XQP2"/>
<evidence type="ECO:0000313" key="15">
    <source>
        <dbReference type="Proteomes" id="UP000054549"/>
    </source>
</evidence>
<evidence type="ECO:0000256" key="12">
    <source>
        <dbReference type="ARBA" id="ARBA00049020"/>
    </source>
</evidence>
<evidence type="ECO:0000256" key="5">
    <source>
        <dbReference type="ARBA" id="ARBA00015035"/>
    </source>
</evidence>
<dbReference type="GO" id="GO:0008703">
    <property type="term" value="F:5-amino-6-(5-phosphoribosylamino)uracil reductase activity"/>
    <property type="evidence" value="ECO:0007669"/>
    <property type="project" value="InterPro"/>
</dbReference>